<protein>
    <submittedName>
        <fullName evidence="1">Uncharacterized protein</fullName>
    </submittedName>
</protein>
<accession>A0A368PG42</accession>
<organism evidence="1">
    <name type="scientific">Setaria italica</name>
    <name type="common">Foxtail millet</name>
    <name type="synonym">Panicum italicum</name>
    <dbReference type="NCBI Taxonomy" id="4555"/>
    <lineage>
        <taxon>Eukaryota</taxon>
        <taxon>Viridiplantae</taxon>
        <taxon>Streptophyta</taxon>
        <taxon>Embryophyta</taxon>
        <taxon>Tracheophyta</taxon>
        <taxon>Spermatophyta</taxon>
        <taxon>Magnoliopsida</taxon>
        <taxon>Liliopsida</taxon>
        <taxon>Poales</taxon>
        <taxon>Poaceae</taxon>
        <taxon>PACMAD clade</taxon>
        <taxon>Panicoideae</taxon>
        <taxon>Panicodae</taxon>
        <taxon>Paniceae</taxon>
        <taxon>Cenchrinae</taxon>
        <taxon>Setaria</taxon>
    </lineage>
</organism>
<dbReference type="EMBL" id="CM003528">
    <property type="protein sequence ID" value="RCV04746.1"/>
    <property type="molecule type" value="Genomic_DNA"/>
</dbReference>
<reference evidence="1" key="1">
    <citation type="journal article" date="2012" name="Nat. Biotechnol.">
        <title>Reference genome sequence of the model plant Setaria.</title>
        <authorList>
            <person name="Bennetzen J.L."/>
            <person name="Schmutz J."/>
            <person name="Wang H."/>
            <person name="Percifield R."/>
            <person name="Hawkins J."/>
            <person name="Pontaroli A.C."/>
            <person name="Estep M."/>
            <person name="Feng L."/>
            <person name="Vaughn J.N."/>
            <person name="Grimwood J."/>
            <person name="Jenkins J."/>
            <person name="Barry K."/>
            <person name="Lindquist E."/>
            <person name="Hellsten U."/>
            <person name="Deshpande S."/>
            <person name="Wang X."/>
            <person name="Wu X."/>
            <person name="Mitros T."/>
            <person name="Triplett J."/>
            <person name="Yang X."/>
            <person name="Ye C.Y."/>
            <person name="Mauro-Herrera M."/>
            <person name="Wang L."/>
            <person name="Li P."/>
            <person name="Sharma M."/>
            <person name="Sharma R."/>
            <person name="Ronald P.C."/>
            <person name="Panaud O."/>
            <person name="Kellogg E.A."/>
            <person name="Brutnell T.P."/>
            <person name="Doust A.N."/>
            <person name="Tuskan G.A."/>
            <person name="Rokhsar D."/>
            <person name="Devos K.M."/>
        </authorList>
    </citation>
    <scope>NUCLEOTIDE SEQUENCE [LARGE SCALE GENOMIC DNA]</scope>
    <source>
        <strain evidence="1">Yugu1</strain>
    </source>
</reference>
<gene>
    <name evidence="1" type="ORF">SETIT_1G025700v2</name>
</gene>
<evidence type="ECO:0000313" key="1">
    <source>
        <dbReference type="EMBL" id="RCV04746.1"/>
    </source>
</evidence>
<proteinExistence type="predicted"/>
<reference evidence="1" key="2">
    <citation type="submission" date="2015-07" db="EMBL/GenBank/DDBJ databases">
        <authorList>
            <person name="Noorani M."/>
        </authorList>
    </citation>
    <scope>NUCLEOTIDE SEQUENCE</scope>
    <source>
        <strain evidence="1">Yugu1</strain>
    </source>
</reference>
<dbReference type="AlphaFoldDB" id="A0A368PG42"/>
<name>A0A368PG42_SETIT</name>
<sequence>MRGPSVNLLVLSGTTEKSNVILGYYRISADRIAPLIHCARRIFFLNIRSVPSTCLAIQSTNPLDQFSPLTGAFFSKNPNLRSMRHAQACGQAARGQLALVQWVAHAKCLTKWSNAEGASGPFASLC</sequence>